<keyword evidence="1" id="KW-0472">Membrane</keyword>
<name>A0A3D3QYG6_9PLAN</name>
<comment type="caution">
    <text evidence="2">The sequence shown here is derived from an EMBL/GenBank/DDBJ whole genome shotgun (WGS) entry which is preliminary data.</text>
</comment>
<evidence type="ECO:0000256" key="1">
    <source>
        <dbReference type="SAM" id="Phobius"/>
    </source>
</evidence>
<keyword evidence="1" id="KW-1133">Transmembrane helix</keyword>
<organism evidence="2 3">
    <name type="scientific">Gimesia maris</name>
    <dbReference type="NCBI Taxonomy" id="122"/>
    <lineage>
        <taxon>Bacteria</taxon>
        <taxon>Pseudomonadati</taxon>
        <taxon>Planctomycetota</taxon>
        <taxon>Planctomycetia</taxon>
        <taxon>Planctomycetales</taxon>
        <taxon>Planctomycetaceae</taxon>
        <taxon>Gimesia</taxon>
    </lineage>
</organism>
<evidence type="ECO:0000313" key="2">
    <source>
        <dbReference type="EMBL" id="HCO21644.1"/>
    </source>
</evidence>
<dbReference type="AlphaFoldDB" id="A0A3D3QYG6"/>
<feature type="transmembrane region" description="Helical" evidence="1">
    <location>
        <begin position="39"/>
        <end position="58"/>
    </location>
</feature>
<sequence length="149" mass="16697">MTNIFSLFGGLALLYSSLMAFSTFDETHALLRMLNSKNATVILFFIAGFFFLPFVITLTQLGLNGDQGHSLVEGEPSLESKERHKQLAEHCPTWQYVWKGSITSIGVIMIAFTLFGNRIDPACAFFSAISFLSGYWFVFVYPTARKLFG</sequence>
<protein>
    <submittedName>
        <fullName evidence="2">Uncharacterized protein</fullName>
    </submittedName>
</protein>
<dbReference type="EMBL" id="DQAY01000008">
    <property type="protein sequence ID" value="HCO21644.1"/>
    <property type="molecule type" value="Genomic_DNA"/>
</dbReference>
<proteinExistence type="predicted"/>
<keyword evidence="1" id="KW-0812">Transmembrane</keyword>
<accession>A0A3D3QYG6</accession>
<feature type="transmembrane region" description="Helical" evidence="1">
    <location>
        <begin position="96"/>
        <end position="116"/>
    </location>
</feature>
<gene>
    <name evidence="2" type="ORF">DIT97_00680</name>
</gene>
<evidence type="ECO:0000313" key="3">
    <source>
        <dbReference type="Proteomes" id="UP000263642"/>
    </source>
</evidence>
<reference evidence="2 3" key="1">
    <citation type="journal article" date="2018" name="Nat. Biotechnol.">
        <title>A standardized bacterial taxonomy based on genome phylogeny substantially revises the tree of life.</title>
        <authorList>
            <person name="Parks D.H."/>
            <person name="Chuvochina M."/>
            <person name="Waite D.W."/>
            <person name="Rinke C."/>
            <person name="Skarshewski A."/>
            <person name="Chaumeil P.A."/>
            <person name="Hugenholtz P."/>
        </authorList>
    </citation>
    <scope>NUCLEOTIDE SEQUENCE [LARGE SCALE GENOMIC DNA]</scope>
    <source>
        <strain evidence="2">UBA9375</strain>
    </source>
</reference>
<feature type="transmembrane region" description="Helical" evidence="1">
    <location>
        <begin position="122"/>
        <end position="141"/>
    </location>
</feature>
<dbReference type="Proteomes" id="UP000263642">
    <property type="component" value="Unassembled WGS sequence"/>
</dbReference>